<evidence type="ECO:0000313" key="8">
    <source>
        <dbReference type="EMBL" id="GAA4083522.1"/>
    </source>
</evidence>
<organism evidence="8 9">
    <name type="scientific">Zhongshania borealis</name>
    <dbReference type="NCBI Taxonomy" id="889488"/>
    <lineage>
        <taxon>Bacteria</taxon>
        <taxon>Pseudomonadati</taxon>
        <taxon>Pseudomonadota</taxon>
        <taxon>Gammaproteobacteria</taxon>
        <taxon>Cellvibrionales</taxon>
        <taxon>Spongiibacteraceae</taxon>
        <taxon>Zhongshania</taxon>
    </lineage>
</organism>
<sequence length="569" mass="63036">MKLYQYGICIKANSPSVPRAYFYKRDASKGMTGANAMSITNYYDYIIVGAGSAGCALANRLSENPKHKVLLLEAGGKDSHPMVHIPLGFAFTMKNPDFSWCYRSEAEPHMNQRCIDQPRGKLLGGSSSINGMVYIRGQREDYDHWAALGNRGWGYDDLLPIFKRCEHNANGDDDYHGSDGQLWVDDVSDKYDLAEMYIQAAVESGIPRSTDFNGPTQEGAGYFQVNIRNGLRQSTAKTYLKPILKRTNLHLETHALASRIEFQGNKAIAVRYLQNNKEITARCRAEIILCGGTINSPQLLELSGIGDPELLQQRSIKVTVPLPGVGENLQDHLTVNTQRAVAGLKTFYEESRPLAMIKTFAKLIFKRSGMLIHPASQVGVFFKTDPELDRPDAQIHFTPAAGTQDEKGRMITTPGTTATVCYLRPKSRGWVHIRSNDARDAPALLHNYLAEEEDQQKMIAAVRKTRTIFDAPVFAKHRREELIPGPATQSDEELLEFIRNTGESVYHPVGTCKMGNDDMAVVDDRLKVHGVEGLRVADASIMPTLISGNTNATAVLIGERCADFILGGE</sequence>
<gene>
    <name evidence="8" type="ORF">GCM10022414_02820</name>
</gene>
<evidence type="ECO:0000256" key="1">
    <source>
        <dbReference type="ARBA" id="ARBA00001974"/>
    </source>
</evidence>
<evidence type="ECO:0000313" key="9">
    <source>
        <dbReference type="Proteomes" id="UP001500392"/>
    </source>
</evidence>
<dbReference type="PIRSF" id="PIRSF000137">
    <property type="entry name" value="Alcohol_oxidase"/>
    <property type="match status" value="1"/>
</dbReference>
<dbReference type="InterPro" id="IPR007867">
    <property type="entry name" value="GMC_OxRtase_C"/>
</dbReference>
<protein>
    <submittedName>
        <fullName evidence="8">Choline dehydrogenase</fullName>
    </submittedName>
</protein>
<evidence type="ECO:0000256" key="3">
    <source>
        <dbReference type="ARBA" id="ARBA00022630"/>
    </source>
</evidence>
<comment type="cofactor">
    <cofactor evidence="1">
        <name>FAD</name>
        <dbReference type="ChEBI" id="CHEBI:57692"/>
    </cofactor>
</comment>
<evidence type="ECO:0000256" key="4">
    <source>
        <dbReference type="ARBA" id="ARBA00022827"/>
    </source>
</evidence>
<keyword evidence="9" id="KW-1185">Reference proteome</keyword>
<evidence type="ECO:0000259" key="6">
    <source>
        <dbReference type="PROSITE" id="PS00623"/>
    </source>
</evidence>
<dbReference type="Proteomes" id="UP001500392">
    <property type="component" value="Unassembled WGS sequence"/>
</dbReference>
<comment type="similarity">
    <text evidence="2 5">Belongs to the GMC oxidoreductase family.</text>
</comment>
<dbReference type="SUPFAM" id="SSF54373">
    <property type="entry name" value="FAD-linked reductases, C-terminal domain"/>
    <property type="match status" value="1"/>
</dbReference>
<evidence type="ECO:0000256" key="2">
    <source>
        <dbReference type="ARBA" id="ARBA00010790"/>
    </source>
</evidence>
<evidence type="ECO:0000256" key="5">
    <source>
        <dbReference type="RuleBase" id="RU003968"/>
    </source>
</evidence>
<dbReference type="Pfam" id="PF00732">
    <property type="entry name" value="GMC_oxred_N"/>
    <property type="match status" value="1"/>
</dbReference>
<accession>A0ABP7W8B3</accession>
<dbReference type="SUPFAM" id="SSF51905">
    <property type="entry name" value="FAD/NAD(P)-binding domain"/>
    <property type="match status" value="1"/>
</dbReference>
<dbReference type="PROSITE" id="PS00624">
    <property type="entry name" value="GMC_OXRED_2"/>
    <property type="match status" value="1"/>
</dbReference>
<dbReference type="Gene3D" id="3.50.50.60">
    <property type="entry name" value="FAD/NAD(P)-binding domain"/>
    <property type="match status" value="1"/>
</dbReference>
<dbReference type="PANTHER" id="PTHR11552">
    <property type="entry name" value="GLUCOSE-METHANOL-CHOLINE GMC OXIDOREDUCTASE"/>
    <property type="match status" value="1"/>
</dbReference>
<dbReference type="PROSITE" id="PS00623">
    <property type="entry name" value="GMC_OXRED_1"/>
    <property type="match status" value="1"/>
</dbReference>
<keyword evidence="4 5" id="KW-0274">FAD</keyword>
<dbReference type="PANTHER" id="PTHR11552:SF147">
    <property type="entry name" value="CHOLINE DEHYDROGENASE, MITOCHONDRIAL"/>
    <property type="match status" value="1"/>
</dbReference>
<dbReference type="Gene3D" id="3.30.560.10">
    <property type="entry name" value="Glucose Oxidase, domain 3"/>
    <property type="match status" value="1"/>
</dbReference>
<proteinExistence type="inferred from homology"/>
<dbReference type="InterPro" id="IPR012132">
    <property type="entry name" value="GMC_OxRdtase"/>
</dbReference>
<keyword evidence="3 5" id="KW-0285">Flavoprotein</keyword>
<feature type="domain" description="Glucose-methanol-choline oxidoreductase N-terminal" evidence="7">
    <location>
        <begin position="292"/>
        <end position="306"/>
    </location>
</feature>
<feature type="domain" description="Glucose-methanol-choline oxidoreductase N-terminal" evidence="6">
    <location>
        <begin position="120"/>
        <end position="143"/>
    </location>
</feature>
<evidence type="ECO:0000259" key="7">
    <source>
        <dbReference type="PROSITE" id="PS00624"/>
    </source>
</evidence>
<name>A0ABP7W8B3_9GAMM</name>
<dbReference type="InterPro" id="IPR000172">
    <property type="entry name" value="GMC_OxRdtase_N"/>
</dbReference>
<dbReference type="NCBIfam" id="NF002550">
    <property type="entry name" value="PRK02106.1"/>
    <property type="match status" value="1"/>
</dbReference>
<dbReference type="Pfam" id="PF05199">
    <property type="entry name" value="GMC_oxred_C"/>
    <property type="match status" value="1"/>
</dbReference>
<reference evidence="9" key="1">
    <citation type="journal article" date="2019" name="Int. J. Syst. Evol. Microbiol.">
        <title>The Global Catalogue of Microorganisms (GCM) 10K type strain sequencing project: providing services to taxonomists for standard genome sequencing and annotation.</title>
        <authorList>
            <consortium name="The Broad Institute Genomics Platform"/>
            <consortium name="The Broad Institute Genome Sequencing Center for Infectious Disease"/>
            <person name="Wu L."/>
            <person name="Ma J."/>
        </authorList>
    </citation>
    <scope>NUCLEOTIDE SEQUENCE [LARGE SCALE GENOMIC DNA]</scope>
    <source>
        <strain evidence="9">JCM 17304</strain>
    </source>
</reference>
<dbReference type="EMBL" id="BAABDM010000001">
    <property type="protein sequence ID" value="GAA4083522.1"/>
    <property type="molecule type" value="Genomic_DNA"/>
</dbReference>
<comment type="caution">
    <text evidence="8">The sequence shown here is derived from an EMBL/GenBank/DDBJ whole genome shotgun (WGS) entry which is preliminary data.</text>
</comment>
<dbReference type="InterPro" id="IPR036188">
    <property type="entry name" value="FAD/NAD-bd_sf"/>
</dbReference>